<protein>
    <submittedName>
        <fullName evidence="2">Uncharacterized protein</fullName>
    </submittedName>
</protein>
<dbReference type="AlphaFoldDB" id="X1KUI6"/>
<keyword evidence="1" id="KW-1133">Transmembrane helix</keyword>
<keyword evidence="1" id="KW-0812">Transmembrane</keyword>
<organism evidence="2">
    <name type="scientific">marine sediment metagenome</name>
    <dbReference type="NCBI Taxonomy" id="412755"/>
    <lineage>
        <taxon>unclassified sequences</taxon>
        <taxon>metagenomes</taxon>
        <taxon>ecological metagenomes</taxon>
    </lineage>
</organism>
<sequence>MDDKNLIWLIAGCVLVYFGYKWLKKRQELGLPIERAFVPPTFQYTDFMTPAEEAIYAAKLTESTDY</sequence>
<name>X1KUI6_9ZZZZ</name>
<evidence type="ECO:0000313" key="2">
    <source>
        <dbReference type="EMBL" id="GAH97295.1"/>
    </source>
</evidence>
<evidence type="ECO:0000256" key="1">
    <source>
        <dbReference type="SAM" id="Phobius"/>
    </source>
</evidence>
<comment type="caution">
    <text evidence="2">The sequence shown here is derived from an EMBL/GenBank/DDBJ whole genome shotgun (WGS) entry which is preliminary data.</text>
</comment>
<gene>
    <name evidence="2" type="ORF">S06H3_01429</name>
</gene>
<proteinExistence type="predicted"/>
<keyword evidence="1" id="KW-0472">Membrane</keyword>
<dbReference type="EMBL" id="BARV01000356">
    <property type="protein sequence ID" value="GAH97295.1"/>
    <property type="molecule type" value="Genomic_DNA"/>
</dbReference>
<reference evidence="2" key="1">
    <citation type="journal article" date="2014" name="Front. Microbiol.">
        <title>High frequency of phylogenetically diverse reductive dehalogenase-homologous genes in deep subseafloor sedimentary metagenomes.</title>
        <authorList>
            <person name="Kawai M."/>
            <person name="Futagami T."/>
            <person name="Toyoda A."/>
            <person name="Takaki Y."/>
            <person name="Nishi S."/>
            <person name="Hori S."/>
            <person name="Arai W."/>
            <person name="Tsubouchi T."/>
            <person name="Morono Y."/>
            <person name="Uchiyama I."/>
            <person name="Ito T."/>
            <person name="Fujiyama A."/>
            <person name="Inagaki F."/>
            <person name="Takami H."/>
        </authorList>
    </citation>
    <scope>NUCLEOTIDE SEQUENCE</scope>
    <source>
        <strain evidence="2">Expedition CK06-06</strain>
    </source>
</reference>
<feature type="transmembrane region" description="Helical" evidence="1">
    <location>
        <begin position="6"/>
        <end position="23"/>
    </location>
</feature>
<accession>X1KUI6</accession>